<proteinExistence type="predicted"/>
<feature type="region of interest" description="Disordered" evidence="3">
    <location>
        <begin position="478"/>
        <end position="501"/>
    </location>
</feature>
<dbReference type="SFLD" id="SFLDS00005">
    <property type="entry name" value="Isoprenoid_Synthase_Type_I"/>
    <property type="match status" value="1"/>
</dbReference>
<keyword evidence="1" id="KW-0479">Metal-binding</keyword>
<keyword evidence="5" id="KW-1185">Reference proteome</keyword>
<organism evidence="4 5">
    <name type="scientific">Stephanodiscus triporus</name>
    <dbReference type="NCBI Taxonomy" id="2934178"/>
    <lineage>
        <taxon>Eukaryota</taxon>
        <taxon>Sar</taxon>
        <taxon>Stramenopiles</taxon>
        <taxon>Ochrophyta</taxon>
        <taxon>Bacillariophyta</taxon>
        <taxon>Coscinodiscophyceae</taxon>
        <taxon>Thalassiosirophycidae</taxon>
        <taxon>Stephanodiscales</taxon>
        <taxon>Stephanodiscaceae</taxon>
        <taxon>Stephanodiscus</taxon>
    </lineage>
</organism>
<sequence length="586" mass="64261">MEAVWDHLVHHDLLPDNGRPKQSEEELSALRYELGVSILGGDLVWIQGPYPAGERVEADEGYVGHPDKIVCPTNPGYSDERRAMSGRARARHETLNGRLKNWGILRQVFRHRIQLHGTVFRACAVVTQVGILIGESLFEVEYGDDSDDSPSLLPVRDPQQAESMAERQERDGGEGYPSPPSSSSSGRCSSSTSTAPVPDKHAIDESLLEPYAYISSMPGKDVRTALIDCFDLWLRVSDPFVLSEIKTIVSSLHDASLLIDDVEDDSKLRRGAPVAHAIFGTAPTINAANYVYFLALESPATHYFVSLPVVSLGRPISVFDFGDYLRSCSDALHSLASFSHNRPFFRVTIGNKSSTFLRRAAVFVSEMLNLHRGQGYDIRWRDSASCPTESQYVGMVIDKTGGLFRLAVGLLQSFASANENVDYVPLVNDLGLYFQIRDDLLNLADEEYMKGKSFCEDLTEGKFSYPIIHCIHGGGGGGGGGDKGEGGGEREGDIGVGGGGAERSAAASAQLLSILKRRTEDADVKRYARRLMIDAGSLRYAHEECVRLKVKIVARIEELGGNKPLLGVMDALHVQVEKIPDDYLDR</sequence>
<dbReference type="Proteomes" id="UP001530315">
    <property type="component" value="Unassembled WGS sequence"/>
</dbReference>
<protein>
    <recommendedName>
        <fullName evidence="6">Geranylgeranyl diphosphate synthase</fullName>
    </recommendedName>
</protein>
<evidence type="ECO:0000256" key="3">
    <source>
        <dbReference type="SAM" id="MobiDB-lite"/>
    </source>
</evidence>
<dbReference type="InterPro" id="IPR000092">
    <property type="entry name" value="Polyprenyl_synt"/>
</dbReference>
<dbReference type="InterPro" id="IPR008949">
    <property type="entry name" value="Isoprenoid_synthase_dom_sf"/>
</dbReference>
<evidence type="ECO:0008006" key="6">
    <source>
        <dbReference type="Google" id="ProtNLM"/>
    </source>
</evidence>
<feature type="compositionally biased region" description="Basic and acidic residues" evidence="3">
    <location>
        <begin position="164"/>
        <end position="173"/>
    </location>
</feature>
<dbReference type="Pfam" id="PF00348">
    <property type="entry name" value="polyprenyl_synt"/>
    <property type="match status" value="1"/>
</dbReference>
<dbReference type="GO" id="GO:0046872">
    <property type="term" value="F:metal ion binding"/>
    <property type="evidence" value="ECO:0007669"/>
    <property type="project" value="UniProtKB-KW"/>
</dbReference>
<feature type="compositionally biased region" description="Low complexity" evidence="3">
    <location>
        <begin position="181"/>
        <end position="193"/>
    </location>
</feature>
<dbReference type="PROSITE" id="PS00444">
    <property type="entry name" value="POLYPRENYL_SYNTHASE_2"/>
    <property type="match status" value="1"/>
</dbReference>
<evidence type="ECO:0000256" key="2">
    <source>
        <dbReference type="ARBA" id="ARBA00022842"/>
    </source>
</evidence>
<feature type="compositionally biased region" description="Basic and acidic residues" evidence="3">
    <location>
        <begin position="482"/>
        <end position="493"/>
    </location>
</feature>
<dbReference type="PANTHER" id="PTHR12001:SF44">
    <property type="entry name" value="GERANYLGERANYL PYROPHOSPHATE SYNTHASE"/>
    <property type="match status" value="1"/>
</dbReference>
<dbReference type="InterPro" id="IPR033749">
    <property type="entry name" value="Polyprenyl_synt_CS"/>
</dbReference>
<comment type="caution">
    <text evidence="4">The sequence shown here is derived from an EMBL/GenBank/DDBJ whole genome shotgun (WGS) entry which is preliminary data.</text>
</comment>
<accession>A0ABD3ME30</accession>
<reference evidence="4 5" key="1">
    <citation type="submission" date="2024-10" db="EMBL/GenBank/DDBJ databases">
        <title>Updated reference genomes for cyclostephanoid diatoms.</title>
        <authorList>
            <person name="Roberts W.R."/>
            <person name="Alverson A.J."/>
        </authorList>
    </citation>
    <scope>NUCLEOTIDE SEQUENCE [LARGE SCALE GENOMIC DNA]</scope>
    <source>
        <strain evidence="4 5">AJA276-08</strain>
    </source>
</reference>
<dbReference type="EMBL" id="JALLAZ020001829">
    <property type="protein sequence ID" value="KAL3762380.1"/>
    <property type="molecule type" value="Genomic_DNA"/>
</dbReference>
<evidence type="ECO:0000313" key="5">
    <source>
        <dbReference type="Proteomes" id="UP001530315"/>
    </source>
</evidence>
<dbReference type="PANTHER" id="PTHR12001">
    <property type="entry name" value="GERANYLGERANYL PYROPHOSPHATE SYNTHASE"/>
    <property type="match status" value="1"/>
</dbReference>
<name>A0ABD3ME30_9STRA</name>
<dbReference type="PROSITE" id="PS00723">
    <property type="entry name" value="POLYPRENYL_SYNTHASE_1"/>
    <property type="match status" value="1"/>
</dbReference>
<gene>
    <name evidence="4" type="ORF">ACHAW5_000642</name>
</gene>
<evidence type="ECO:0000256" key="1">
    <source>
        <dbReference type="ARBA" id="ARBA00022723"/>
    </source>
</evidence>
<feature type="region of interest" description="Disordered" evidence="3">
    <location>
        <begin position="144"/>
        <end position="199"/>
    </location>
</feature>
<dbReference type="GO" id="GO:0003824">
    <property type="term" value="F:catalytic activity"/>
    <property type="evidence" value="ECO:0007669"/>
    <property type="project" value="UniProtKB-ARBA"/>
</dbReference>
<dbReference type="AlphaFoldDB" id="A0ABD3ME30"/>
<evidence type="ECO:0000313" key="4">
    <source>
        <dbReference type="EMBL" id="KAL3762380.1"/>
    </source>
</evidence>
<keyword evidence="2" id="KW-0460">Magnesium</keyword>
<dbReference type="Gene3D" id="1.10.600.10">
    <property type="entry name" value="Farnesyl Diphosphate Synthase"/>
    <property type="match status" value="1"/>
</dbReference>
<dbReference type="SUPFAM" id="SSF48576">
    <property type="entry name" value="Terpenoid synthases"/>
    <property type="match status" value="1"/>
</dbReference>